<organism evidence="2 3">
    <name type="scientific">Crassostrea virginica</name>
    <name type="common">Eastern oyster</name>
    <dbReference type="NCBI Taxonomy" id="6565"/>
    <lineage>
        <taxon>Eukaryota</taxon>
        <taxon>Metazoa</taxon>
        <taxon>Spiralia</taxon>
        <taxon>Lophotrochozoa</taxon>
        <taxon>Mollusca</taxon>
        <taxon>Bivalvia</taxon>
        <taxon>Autobranchia</taxon>
        <taxon>Pteriomorphia</taxon>
        <taxon>Ostreida</taxon>
        <taxon>Ostreoidea</taxon>
        <taxon>Ostreidae</taxon>
        <taxon>Crassostrea</taxon>
    </lineage>
</organism>
<keyword evidence="2" id="KW-1185">Reference proteome</keyword>
<evidence type="ECO:0000313" key="3">
    <source>
        <dbReference type="RefSeq" id="XP_022290642.1"/>
    </source>
</evidence>
<protein>
    <submittedName>
        <fullName evidence="3">Uncharacterized protein LOC111102265</fullName>
    </submittedName>
</protein>
<dbReference type="GeneID" id="111102265"/>
<dbReference type="OrthoDB" id="6139572at2759"/>
<dbReference type="SUPFAM" id="SSF50969">
    <property type="entry name" value="YVTN repeat-like/Quinoprotein amine dehydrogenase"/>
    <property type="match status" value="1"/>
</dbReference>
<proteinExistence type="predicted"/>
<dbReference type="AlphaFoldDB" id="A0A8B8AGL4"/>
<accession>A0A8B8AGL4</accession>
<keyword evidence="1" id="KW-0732">Signal</keyword>
<dbReference type="RefSeq" id="XP_022290642.1">
    <property type="nucleotide sequence ID" value="XM_022434934.1"/>
</dbReference>
<reference evidence="3" key="1">
    <citation type="submission" date="2025-08" db="UniProtKB">
        <authorList>
            <consortium name="RefSeq"/>
        </authorList>
    </citation>
    <scope>IDENTIFICATION</scope>
    <source>
        <tissue evidence="3">Whole sample</tissue>
    </source>
</reference>
<name>A0A8B8AGL4_CRAVI</name>
<dbReference type="KEGG" id="cvn:111102265"/>
<feature type="chain" id="PRO_5034587924" evidence="1">
    <location>
        <begin position="21"/>
        <end position="285"/>
    </location>
</feature>
<sequence length="285" mass="31598">MRPWIVQLIVIFVNHQRALGEAPAFSNGVSVGSLSPEIFHASGLAASQKHDGILYTHNDGDDVNRRSPIIYAISATSGSLIARLRVFPATNEDWEDIAVGPCGNTTCIYVLDKSANTIYRVQEPDFVYSDQILSLDSKVEFIWHHHKSNTLMVDNKGFAYIIAIVKGGGGRIGRVNPGDWGHTGVNIEVRGHLNVHDDSDQDDPQSGDISADGQQILILMRSRVYFWNVRNGDVLTTLADHNPAGHPPLRDHGSDGICWDRTGQNYFTVNEIQNAPLYVYRRHST</sequence>
<dbReference type="Proteomes" id="UP000694844">
    <property type="component" value="Chromosome 6"/>
</dbReference>
<evidence type="ECO:0000256" key="1">
    <source>
        <dbReference type="SAM" id="SignalP"/>
    </source>
</evidence>
<dbReference type="InterPro" id="IPR011044">
    <property type="entry name" value="Quino_amine_DH_bsu"/>
</dbReference>
<gene>
    <name evidence="3" type="primary">LOC111102265</name>
</gene>
<feature type="signal peptide" evidence="1">
    <location>
        <begin position="1"/>
        <end position="20"/>
    </location>
</feature>
<evidence type="ECO:0000313" key="2">
    <source>
        <dbReference type="Proteomes" id="UP000694844"/>
    </source>
</evidence>